<feature type="compositionally biased region" description="Polar residues" evidence="1">
    <location>
        <begin position="91"/>
        <end position="103"/>
    </location>
</feature>
<reference evidence="2" key="1">
    <citation type="journal article" date="2021" name="Nat. Commun.">
        <title>Genetic determinants of endophytism in the Arabidopsis root mycobiome.</title>
        <authorList>
            <person name="Mesny F."/>
            <person name="Miyauchi S."/>
            <person name="Thiergart T."/>
            <person name="Pickel B."/>
            <person name="Atanasova L."/>
            <person name="Karlsson M."/>
            <person name="Huettel B."/>
            <person name="Barry K.W."/>
            <person name="Haridas S."/>
            <person name="Chen C."/>
            <person name="Bauer D."/>
            <person name="Andreopoulos W."/>
            <person name="Pangilinan J."/>
            <person name="LaButti K."/>
            <person name="Riley R."/>
            <person name="Lipzen A."/>
            <person name="Clum A."/>
            <person name="Drula E."/>
            <person name="Henrissat B."/>
            <person name="Kohler A."/>
            <person name="Grigoriev I.V."/>
            <person name="Martin F.M."/>
            <person name="Hacquard S."/>
        </authorList>
    </citation>
    <scope>NUCLEOTIDE SEQUENCE</scope>
    <source>
        <strain evidence="2">MPI-CAGE-CH-0243</strain>
    </source>
</reference>
<dbReference type="AlphaFoldDB" id="A0A9P9CZH6"/>
<feature type="compositionally biased region" description="Polar residues" evidence="1">
    <location>
        <begin position="56"/>
        <end position="69"/>
    </location>
</feature>
<feature type="region of interest" description="Disordered" evidence="1">
    <location>
        <begin position="699"/>
        <end position="776"/>
    </location>
</feature>
<proteinExistence type="predicted"/>
<gene>
    <name evidence="2" type="ORF">B0J11DRAFT_544775</name>
</gene>
<evidence type="ECO:0000313" key="2">
    <source>
        <dbReference type="EMBL" id="KAH7109854.1"/>
    </source>
</evidence>
<dbReference type="SUPFAM" id="SSF53474">
    <property type="entry name" value="alpha/beta-Hydrolases"/>
    <property type="match status" value="1"/>
</dbReference>
<dbReference type="EMBL" id="JAGMWT010000030">
    <property type="protein sequence ID" value="KAH7109854.1"/>
    <property type="molecule type" value="Genomic_DNA"/>
</dbReference>
<dbReference type="OrthoDB" id="10250441at2759"/>
<dbReference type="Proteomes" id="UP000700596">
    <property type="component" value="Unassembled WGS sequence"/>
</dbReference>
<feature type="compositionally biased region" description="Polar residues" evidence="1">
    <location>
        <begin position="261"/>
        <end position="272"/>
    </location>
</feature>
<accession>A0A9P9CZH6</accession>
<feature type="region of interest" description="Disordered" evidence="1">
    <location>
        <begin position="56"/>
        <end position="187"/>
    </location>
</feature>
<feature type="compositionally biased region" description="Polar residues" evidence="1">
    <location>
        <begin position="746"/>
        <end position="760"/>
    </location>
</feature>
<dbReference type="InterPro" id="IPR029058">
    <property type="entry name" value="AB_hydrolase_fold"/>
</dbReference>
<organism evidence="2 3">
    <name type="scientific">Dendryphion nanum</name>
    <dbReference type="NCBI Taxonomy" id="256645"/>
    <lineage>
        <taxon>Eukaryota</taxon>
        <taxon>Fungi</taxon>
        <taxon>Dikarya</taxon>
        <taxon>Ascomycota</taxon>
        <taxon>Pezizomycotina</taxon>
        <taxon>Dothideomycetes</taxon>
        <taxon>Pleosporomycetidae</taxon>
        <taxon>Pleosporales</taxon>
        <taxon>Torulaceae</taxon>
        <taxon>Dendryphion</taxon>
    </lineage>
</organism>
<feature type="compositionally biased region" description="Basic and acidic residues" evidence="1">
    <location>
        <begin position="158"/>
        <end position="170"/>
    </location>
</feature>
<evidence type="ECO:0000256" key="1">
    <source>
        <dbReference type="SAM" id="MobiDB-lite"/>
    </source>
</evidence>
<feature type="compositionally biased region" description="Low complexity" evidence="1">
    <location>
        <begin position="703"/>
        <end position="730"/>
    </location>
</feature>
<protein>
    <submittedName>
        <fullName evidence="2">Uncharacterized protein</fullName>
    </submittedName>
</protein>
<keyword evidence="3" id="KW-1185">Reference proteome</keyword>
<comment type="caution">
    <text evidence="2">The sequence shown here is derived from an EMBL/GenBank/DDBJ whole genome shotgun (WGS) entry which is preliminary data.</text>
</comment>
<dbReference type="Gene3D" id="3.40.50.1820">
    <property type="entry name" value="alpha/beta hydrolase"/>
    <property type="match status" value="1"/>
</dbReference>
<name>A0A9P9CZH6_9PLEO</name>
<feature type="region of interest" description="Disordered" evidence="1">
    <location>
        <begin position="212"/>
        <end position="312"/>
    </location>
</feature>
<evidence type="ECO:0000313" key="3">
    <source>
        <dbReference type="Proteomes" id="UP000700596"/>
    </source>
</evidence>
<dbReference type="PANTHER" id="PTHR11440">
    <property type="entry name" value="LECITHIN-CHOLESTEROL ACYLTRANSFERASE-RELATED"/>
    <property type="match status" value="1"/>
</dbReference>
<sequence>MEGTNTTTATRRVNRQSALADIQFASIVDPDLTPSEDETPDEREFQLETVQSAIGVSIGQEQTRLTSPKTPAAEKAAALDDADGGALFEGWQQSFDETIEQSTTPPPALSDSQSDDNESQVPTPTQPRDPVRVHGKKSSTRMPSPWRAGPKQFQKPIQEGDHRAVLRDSFKSGSRRRASSGSSAGDMFKKYMSFNLPSMPKSPSFLNFTLPSFSVSPSDYTRGGSPARIPQKRATYGSHVLPQQDGSSTSRVEEVRGRPRSMSQPRHSSTDPIPQRQFVPISSPSPDVMSQDAPSGVLQRRPTPRLRRSTSEGSLMIHRTRSFASSLGDDTRFEHISEQVNSRLKAIKDSWQDTNFKLPSLPTMPNFNLGVKDPPAQGSHGGLSTGPERVSFFANTSNLRLPRAKNSSSSIAGMNSTAASTHPYFTKALQELTGDLVVLGGYRGSILRSAEAPNRQLWVPIKVGLNLRKVDLQLGLNPEDEETEHERIIPGGMLTHIGPVDIAKRLLKRLKNSENARNGTLRIHNYGYDWRLSPHILSRKLTEFVKALPCNQPGVPPEKRGAIVLAHSLGGLITRHAINHNPELFAGVVYAGVPQGCVNILGPLRNGDDVLLSSRVLTAQVNFTIRTSFALLPLDGKCFINKHTKEEYPVDFFDIKTWKDHSLSPCIEAPLPHPNAPPSTMSERLFSAMSQALPSLPTRKYSLSRPANNSNSNLLSSSPSSTPSNPAQAATDVAQNATDKIAEGGAQTTGVTPQMGNSSHKAAGGQDFPASQSNPATAVTIPKDAAIAYLTRTLAETKAFKLALAHRPEHTSANVYPPIALIYGKSVPTVYGAKVESREAIKRADVYDELAFASGDGVVLARAAMVPQGYSVVRGGIVSSDRGHVTLLGDLEAVGRCLSAVVGARRSGVGVGEDKGMGKKRER</sequence>